<dbReference type="Proteomes" id="UP000246715">
    <property type="component" value="Segment"/>
</dbReference>
<organism evidence="1 2">
    <name type="scientific">Paramecium bursaria Chlorella virus MT325</name>
    <name type="common">PBCV-MT325</name>
    <dbReference type="NCBI Taxonomy" id="346932"/>
    <lineage>
        <taxon>Viruses</taxon>
        <taxon>Varidnaviria</taxon>
        <taxon>Bamfordvirae</taxon>
        <taxon>Nucleocytoviricota</taxon>
        <taxon>Megaviricetes</taxon>
        <taxon>Algavirales</taxon>
        <taxon>Phycodnaviridae</taxon>
        <taxon>Chlorovirus</taxon>
        <taxon>Chlorovirus conductrix</taxon>
        <taxon>Paramecium bursaria Chlorella virus A1</taxon>
    </lineage>
</organism>
<dbReference type="EMBL" id="DQ491001">
    <property type="protein sequence ID" value="ABT13647.1"/>
    <property type="molecule type" value="Genomic_DNA"/>
</dbReference>
<evidence type="ECO:0000313" key="1">
    <source>
        <dbReference type="EMBL" id="ABT13647.1"/>
    </source>
</evidence>
<dbReference type="SUPFAM" id="SSF54060">
    <property type="entry name" value="His-Me finger endonucleases"/>
    <property type="match status" value="2"/>
</dbReference>
<dbReference type="InterPro" id="IPR044925">
    <property type="entry name" value="His-Me_finger_sf"/>
</dbReference>
<protein>
    <submittedName>
        <fullName evidence="1">Uncharacterized protein M093L</fullName>
    </submittedName>
</protein>
<organismHost>
    <name type="scientific">Paramecium bursaria</name>
    <dbReference type="NCBI Taxonomy" id="74790"/>
</organismHost>
<accession>A7ITH3</accession>
<sequence>MLTHHFNVYRQTSDYKELIPCNKRYMEETLEYYFEDESHVIFEKYTIDTLGIIKHKISGKTPSYGNRAYNVCGVYDDEGSYRNIRVARAVASTFLGKPPTPEHTADHIESKQKKNDALSNIRWLCKPGQNSNRVMPETYRAAFVVIKDGVEKTINEWFECMNDVMSEDHNITKTMISKYAQRKTRGFAFKEYPDLEGEVWKEIGGSKNKKGLWEISNMNRVKYITSIGTENVLWGERLGRKNGYPFVSINGKIYYCHTLAFEAFHPKLWDTKKSEENVLHKDDDKEDFRPHKLRLGIDSDNVKDAHNNGKYDGTKSVRMKCASYIDGVLEKDDYISLTDAVEYLKSKGYPKASHGNISNALSGKYKTMYGRTWQKII</sequence>
<gene>
    <name evidence="1" type="primary">M093L</name>
    <name evidence="1" type="ORF">MT325_M093L</name>
</gene>
<dbReference type="Gene3D" id="3.90.75.20">
    <property type="match status" value="2"/>
</dbReference>
<evidence type="ECO:0000313" key="2">
    <source>
        <dbReference type="Proteomes" id="UP000246715"/>
    </source>
</evidence>
<proteinExistence type="predicted"/>
<name>A7ITH3_PBCVM</name>
<reference evidence="1 2" key="1">
    <citation type="journal article" date="2007" name="Virology">
        <title>Sequence and annotation of the 314-kb MT325 and the 321-kb FR483 viruses that infect Chlorella Pbi.</title>
        <authorList>
            <person name="Fitzgerald L.A."/>
            <person name="Graves M.V."/>
            <person name="Li X."/>
            <person name="Feldblyum T."/>
            <person name="Hartigan J."/>
            <person name="Van Etten J.L."/>
        </authorList>
    </citation>
    <scope>NUCLEOTIDE SEQUENCE [LARGE SCALE GENOMIC DNA]</scope>
    <source>
        <strain evidence="1 2">MT325</strain>
    </source>
</reference>